<dbReference type="EMBL" id="JANPWB010000013">
    <property type="protein sequence ID" value="KAJ1104848.1"/>
    <property type="molecule type" value="Genomic_DNA"/>
</dbReference>
<dbReference type="AlphaFoldDB" id="A0AAV7MV59"/>
<keyword evidence="2" id="KW-1185">Reference proteome</keyword>
<accession>A0AAV7MV59</accession>
<sequence>MGLPQLRGALAGGSIRGPFEVLGELLGLGLAADILLYRLLPDRWRSAAAGWGPWTEAGPWSAGDWLRQVGAVRVAIPRVLFHWAGGLGLPGADRDWWNGCVWDRYASHFLGDAELYCCIGRAADTLWLCVFFIFCCLTGEAAAGNPGYWSS</sequence>
<name>A0AAV7MV59_PLEWA</name>
<reference evidence="1" key="1">
    <citation type="journal article" date="2022" name="bioRxiv">
        <title>Sequencing and chromosome-scale assembly of the giantPleurodeles waltlgenome.</title>
        <authorList>
            <person name="Brown T."/>
            <person name="Elewa A."/>
            <person name="Iarovenko S."/>
            <person name="Subramanian E."/>
            <person name="Araus A.J."/>
            <person name="Petzold A."/>
            <person name="Susuki M."/>
            <person name="Suzuki K.-i.T."/>
            <person name="Hayashi T."/>
            <person name="Toyoda A."/>
            <person name="Oliveira C."/>
            <person name="Osipova E."/>
            <person name="Leigh N.D."/>
            <person name="Simon A."/>
            <person name="Yun M.H."/>
        </authorList>
    </citation>
    <scope>NUCLEOTIDE SEQUENCE</scope>
    <source>
        <strain evidence="1">20211129_DDA</strain>
        <tissue evidence="1">Liver</tissue>
    </source>
</reference>
<protein>
    <submittedName>
        <fullName evidence="1">Uncharacterized protein</fullName>
    </submittedName>
</protein>
<evidence type="ECO:0000313" key="1">
    <source>
        <dbReference type="EMBL" id="KAJ1104848.1"/>
    </source>
</evidence>
<comment type="caution">
    <text evidence="1">The sequence shown here is derived from an EMBL/GenBank/DDBJ whole genome shotgun (WGS) entry which is preliminary data.</text>
</comment>
<proteinExistence type="predicted"/>
<gene>
    <name evidence="1" type="ORF">NDU88_002257</name>
</gene>
<organism evidence="1 2">
    <name type="scientific">Pleurodeles waltl</name>
    <name type="common">Iberian ribbed newt</name>
    <dbReference type="NCBI Taxonomy" id="8319"/>
    <lineage>
        <taxon>Eukaryota</taxon>
        <taxon>Metazoa</taxon>
        <taxon>Chordata</taxon>
        <taxon>Craniata</taxon>
        <taxon>Vertebrata</taxon>
        <taxon>Euteleostomi</taxon>
        <taxon>Amphibia</taxon>
        <taxon>Batrachia</taxon>
        <taxon>Caudata</taxon>
        <taxon>Salamandroidea</taxon>
        <taxon>Salamandridae</taxon>
        <taxon>Pleurodelinae</taxon>
        <taxon>Pleurodeles</taxon>
    </lineage>
</organism>
<dbReference type="Proteomes" id="UP001066276">
    <property type="component" value="Chromosome 9"/>
</dbReference>
<evidence type="ECO:0000313" key="2">
    <source>
        <dbReference type="Proteomes" id="UP001066276"/>
    </source>
</evidence>